<name>A0A9W7T640_TRIRA</name>
<feature type="non-terminal residue" evidence="1">
    <location>
        <position position="106"/>
    </location>
</feature>
<evidence type="ECO:0000313" key="2">
    <source>
        <dbReference type="Proteomes" id="UP001059041"/>
    </source>
</evidence>
<organism evidence="1 2">
    <name type="scientific">Triplophysa rosa</name>
    <name type="common">Cave loach</name>
    <dbReference type="NCBI Taxonomy" id="992332"/>
    <lineage>
        <taxon>Eukaryota</taxon>
        <taxon>Metazoa</taxon>
        <taxon>Chordata</taxon>
        <taxon>Craniata</taxon>
        <taxon>Vertebrata</taxon>
        <taxon>Euteleostomi</taxon>
        <taxon>Actinopterygii</taxon>
        <taxon>Neopterygii</taxon>
        <taxon>Teleostei</taxon>
        <taxon>Ostariophysi</taxon>
        <taxon>Cypriniformes</taxon>
        <taxon>Nemacheilidae</taxon>
        <taxon>Triplophysa</taxon>
    </lineage>
</organism>
<dbReference type="EMBL" id="JAFHDT010000025">
    <property type="protein sequence ID" value="KAI7791427.1"/>
    <property type="molecule type" value="Genomic_DNA"/>
</dbReference>
<comment type="caution">
    <text evidence="1">The sequence shown here is derived from an EMBL/GenBank/DDBJ whole genome shotgun (WGS) entry which is preliminary data.</text>
</comment>
<gene>
    <name evidence="1" type="ORF">IRJ41_018897</name>
</gene>
<proteinExistence type="predicted"/>
<reference evidence="1" key="1">
    <citation type="submission" date="2021-02" db="EMBL/GenBank/DDBJ databases">
        <title>Comparative genomics reveals that relaxation of natural selection precedes convergent phenotypic evolution of cavefish.</title>
        <authorList>
            <person name="Peng Z."/>
        </authorList>
    </citation>
    <scope>NUCLEOTIDE SEQUENCE</scope>
    <source>
        <tissue evidence="1">Muscle</tissue>
    </source>
</reference>
<sequence>TPQPELRGGGLLLRPATSLLISMDSMETSWPVVSAEGEKQEVFEAAPKLWDLRTTEGALTKGGKRGRHREQNERIELFKRGSVLSDSAGCMLPPQLDVLFCARERK</sequence>
<evidence type="ECO:0000313" key="1">
    <source>
        <dbReference type="EMBL" id="KAI7791427.1"/>
    </source>
</evidence>
<dbReference type="Proteomes" id="UP001059041">
    <property type="component" value="Linkage Group LG25"/>
</dbReference>
<accession>A0A9W7T640</accession>
<keyword evidence="2" id="KW-1185">Reference proteome</keyword>
<dbReference type="AlphaFoldDB" id="A0A9W7T640"/>
<protein>
    <submittedName>
        <fullName evidence="1">Uncharacterized protein</fullName>
    </submittedName>
</protein>